<feature type="non-terminal residue" evidence="1">
    <location>
        <position position="1"/>
    </location>
</feature>
<evidence type="ECO:0000313" key="2">
    <source>
        <dbReference type="Proteomes" id="UP000054217"/>
    </source>
</evidence>
<reference evidence="1 2" key="1">
    <citation type="submission" date="2014-04" db="EMBL/GenBank/DDBJ databases">
        <authorList>
            <consortium name="DOE Joint Genome Institute"/>
            <person name="Kuo A."/>
            <person name="Kohler A."/>
            <person name="Costa M.D."/>
            <person name="Nagy L.G."/>
            <person name="Floudas D."/>
            <person name="Copeland A."/>
            <person name="Barry K.W."/>
            <person name="Cichocki N."/>
            <person name="Veneault-Fourrey C."/>
            <person name="LaButti K."/>
            <person name="Lindquist E.A."/>
            <person name="Lipzen A."/>
            <person name="Lundell T."/>
            <person name="Morin E."/>
            <person name="Murat C."/>
            <person name="Sun H."/>
            <person name="Tunlid A."/>
            <person name="Henrissat B."/>
            <person name="Grigoriev I.V."/>
            <person name="Hibbett D.S."/>
            <person name="Martin F."/>
            <person name="Nordberg H.P."/>
            <person name="Cantor M.N."/>
            <person name="Hua S.X."/>
        </authorList>
    </citation>
    <scope>NUCLEOTIDE SEQUENCE [LARGE SCALE GENOMIC DNA]</scope>
    <source>
        <strain evidence="1 2">Marx 270</strain>
    </source>
</reference>
<dbReference type="HOGENOM" id="CLU_2644781_0_0_1"/>
<keyword evidence="2" id="KW-1185">Reference proteome</keyword>
<protein>
    <submittedName>
        <fullName evidence="1">Uncharacterized protein</fullName>
    </submittedName>
</protein>
<reference evidence="2" key="2">
    <citation type="submission" date="2015-01" db="EMBL/GenBank/DDBJ databases">
        <title>Evolutionary Origins and Diversification of the Mycorrhizal Mutualists.</title>
        <authorList>
            <consortium name="DOE Joint Genome Institute"/>
            <consortium name="Mycorrhizal Genomics Consortium"/>
            <person name="Kohler A."/>
            <person name="Kuo A."/>
            <person name="Nagy L.G."/>
            <person name="Floudas D."/>
            <person name="Copeland A."/>
            <person name="Barry K.W."/>
            <person name="Cichocki N."/>
            <person name="Veneault-Fourrey C."/>
            <person name="LaButti K."/>
            <person name="Lindquist E.A."/>
            <person name="Lipzen A."/>
            <person name="Lundell T."/>
            <person name="Morin E."/>
            <person name="Murat C."/>
            <person name="Riley R."/>
            <person name="Ohm R."/>
            <person name="Sun H."/>
            <person name="Tunlid A."/>
            <person name="Henrissat B."/>
            <person name="Grigoriev I.V."/>
            <person name="Hibbett D.S."/>
            <person name="Martin F."/>
        </authorList>
    </citation>
    <scope>NUCLEOTIDE SEQUENCE [LARGE SCALE GENOMIC DNA]</scope>
    <source>
        <strain evidence="2">Marx 270</strain>
    </source>
</reference>
<name>A0A0C3JA92_PISTI</name>
<dbReference type="Proteomes" id="UP000054217">
    <property type="component" value="Unassembled WGS sequence"/>
</dbReference>
<evidence type="ECO:0000313" key="1">
    <source>
        <dbReference type="EMBL" id="KIO05948.1"/>
    </source>
</evidence>
<dbReference type="InParanoid" id="A0A0C3JA92"/>
<sequence>IVISPQPKAPPSSPFASLRNRWLGIENRLANKEGNNSTRSGYTFSILFCRSIASQVPELIAYPWRIGQLRLSGTYLA</sequence>
<gene>
    <name evidence="1" type="ORF">M404DRAFT_999669</name>
</gene>
<accession>A0A0C3JA92</accession>
<proteinExistence type="predicted"/>
<organism evidence="1 2">
    <name type="scientific">Pisolithus tinctorius Marx 270</name>
    <dbReference type="NCBI Taxonomy" id="870435"/>
    <lineage>
        <taxon>Eukaryota</taxon>
        <taxon>Fungi</taxon>
        <taxon>Dikarya</taxon>
        <taxon>Basidiomycota</taxon>
        <taxon>Agaricomycotina</taxon>
        <taxon>Agaricomycetes</taxon>
        <taxon>Agaricomycetidae</taxon>
        <taxon>Boletales</taxon>
        <taxon>Sclerodermatineae</taxon>
        <taxon>Pisolithaceae</taxon>
        <taxon>Pisolithus</taxon>
    </lineage>
</organism>
<dbReference type="EMBL" id="KN831965">
    <property type="protein sequence ID" value="KIO05948.1"/>
    <property type="molecule type" value="Genomic_DNA"/>
</dbReference>
<dbReference type="AlphaFoldDB" id="A0A0C3JA92"/>